<dbReference type="InterPro" id="IPR042099">
    <property type="entry name" value="ANL_N_sf"/>
</dbReference>
<dbReference type="AlphaFoldDB" id="A7T517"/>
<dbReference type="PhylomeDB" id="A7T517"/>
<organism evidence="1 2">
    <name type="scientific">Nematostella vectensis</name>
    <name type="common">Starlet sea anemone</name>
    <dbReference type="NCBI Taxonomy" id="45351"/>
    <lineage>
        <taxon>Eukaryota</taxon>
        <taxon>Metazoa</taxon>
        <taxon>Cnidaria</taxon>
        <taxon>Anthozoa</taxon>
        <taxon>Hexacorallia</taxon>
        <taxon>Actiniaria</taxon>
        <taxon>Edwardsiidae</taxon>
        <taxon>Nematostella</taxon>
    </lineage>
</organism>
<dbReference type="eggNOG" id="KOG3628">
    <property type="taxonomic scope" value="Eukaryota"/>
</dbReference>
<reference evidence="1 2" key="1">
    <citation type="journal article" date="2007" name="Science">
        <title>Sea anemone genome reveals ancestral eumetazoan gene repertoire and genomic organization.</title>
        <authorList>
            <person name="Putnam N.H."/>
            <person name="Srivastava M."/>
            <person name="Hellsten U."/>
            <person name="Dirks B."/>
            <person name="Chapman J."/>
            <person name="Salamov A."/>
            <person name="Terry A."/>
            <person name="Shapiro H."/>
            <person name="Lindquist E."/>
            <person name="Kapitonov V.V."/>
            <person name="Jurka J."/>
            <person name="Genikhovich G."/>
            <person name="Grigoriev I.V."/>
            <person name="Lucas S.M."/>
            <person name="Steele R.E."/>
            <person name="Finnerty J.R."/>
            <person name="Technau U."/>
            <person name="Martindale M.Q."/>
            <person name="Rokhsar D.S."/>
        </authorList>
    </citation>
    <scope>NUCLEOTIDE SEQUENCE [LARGE SCALE GENOMIC DNA]</scope>
    <source>
        <strain evidence="2">CH2 X CH6</strain>
    </source>
</reference>
<proteinExistence type="predicted"/>
<feature type="non-terminal residue" evidence="1">
    <location>
        <position position="132"/>
    </location>
</feature>
<evidence type="ECO:0000313" key="2">
    <source>
        <dbReference type="Proteomes" id="UP000001593"/>
    </source>
</evidence>
<accession>A7T517</accession>
<dbReference type="InParanoid" id="A7T517"/>
<feature type="non-terminal residue" evidence="1">
    <location>
        <position position="1"/>
    </location>
</feature>
<dbReference type="Proteomes" id="UP000001593">
    <property type="component" value="Unassembled WGS sequence"/>
</dbReference>
<keyword evidence="2" id="KW-1185">Reference proteome</keyword>
<evidence type="ECO:0000313" key="1">
    <source>
        <dbReference type="EMBL" id="EDO28945.1"/>
    </source>
</evidence>
<dbReference type="KEGG" id="nve:5499439"/>
<dbReference type="OMA" id="YWITTEN"/>
<dbReference type="EMBL" id="DS471026">
    <property type="protein sequence ID" value="EDO28945.1"/>
    <property type="molecule type" value="Genomic_DNA"/>
</dbReference>
<sequence>GCQQIGFLLGSCGVSWGLTTEACLKSLPKNEAGQVCSFKGWPKLQWFITENLSRPTPKDWQPPTNMDRSSPAYIESLLGRDGAVMGVTVTRMSMALHSQTLTQACDYVEGEVMISVLDSKREVGLWHSVMAV</sequence>
<gene>
    <name evidence="1" type="ORF">NEMVEDRAFT_v1g146215</name>
</gene>
<dbReference type="Gene3D" id="3.40.50.12780">
    <property type="entry name" value="N-terminal domain of ligase-like"/>
    <property type="match status" value="1"/>
</dbReference>
<dbReference type="STRING" id="45351.A7T517"/>
<dbReference type="PANTHER" id="PTHR22754">
    <property type="entry name" value="DISCO-INTERACTING PROTEIN 2 DIP2 -RELATED"/>
    <property type="match status" value="1"/>
</dbReference>
<protein>
    <submittedName>
        <fullName evidence="1">Uncharacterized protein</fullName>
    </submittedName>
</protein>
<name>A7T517_NEMVE</name>
<dbReference type="HOGENOM" id="CLU_150754_0_0_1"/>
<dbReference type="PANTHER" id="PTHR22754:SF32">
    <property type="entry name" value="DISCO-INTERACTING PROTEIN 2"/>
    <property type="match status" value="1"/>
</dbReference>